<comment type="caution">
    <text evidence="3">The sequence shown here is derived from an EMBL/GenBank/DDBJ whole genome shotgun (WGS) entry which is preliminary data.</text>
</comment>
<dbReference type="AlphaFoldDB" id="A0A9P6ETV9"/>
<accession>A0A9P6ETV9</accession>
<feature type="chain" id="PRO_5040422009" evidence="2">
    <location>
        <begin position="22"/>
        <end position="106"/>
    </location>
</feature>
<dbReference type="EMBL" id="MU157825">
    <property type="protein sequence ID" value="KAF9534777.1"/>
    <property type="molecule type" value="Genomic_DNA"/>
</dbReference>
<evidence type="ECO:0000256" key="2">
    <source>
        <dbReference type="SAM" id="SignalP"/>
    </source>
</evidence>
<evidence type="ECO:0000256" key="1">
    <source>
        <dbReference type="SAM" id="MobiDB-lite"/>
    </source>
</evidence>
<feature type="signal peptide" evidence="2">
    <location>
        <begin position="1"/>
        <end position="21"/>
    </location>
</feature>
<protein>
    <submittedName>
        <fullName evidence="3">Uncharacterized protein</fullName>
    </submittedName>
</protein>
<evidence type="ECO:0000313" key="3">
    <source>
        <dbReference type="EMBL" id="KAF9534777.1"/>
    </source>
</evidence>
<proteinExistence type="predicted"/>
<keyword evidence="4" id="KW-1185">Reference proteome</keyword>
<sequence length="106" mass="11547">MKSFLFGTLLAFAIAVTSIAALPLPPNQANPGRNTTPQVGSVDTTSVLSTKHQKPQKTLLKIKNRAGPSWKESSKPKVTFQEPSKTKNTVKFEEQAEKSLEKVLSP</sequence>
<feature type="compositionally biased region" description="Basic and acidic residues" evidence="1">
    <location>
        <begin position="90"/>
        <end position="106"/>
    </location>
</feature>
<organism evidence="3 4">
    <name type="scientific">Crepidotus variabilis</name>
    <dbReference type="NCBI Taxonomy" id="179855"/>
    <lineage>
        <taxon>Eukaryota</taxon>
        <taxon>Fungi</taxon>
        <taxon>Dikarya</taxon>
        <taxon>Basidiomycota</taxon>
        <taxon>Agaricomycotina</taxon>
        <taxon>Agaricomycetes</taxon>
        <taxon>Agaricomycetidae</taxon>
        <taxon>Agaricales</taxon>
        <taxon>Agaricineae</taxon>
        <taxon>Crepidotaceae</taxon>
        <taxon>Crepidotus</taxon>
    </lineage>
</organism>
<name>A0A9P6ETV9_9AGAR</name>
<evidence type="ECO:0000313" key="4">
    <source>
        <dbReference type="Proteomes" id="UP000807306"/>
    </source>
</evidence>
<feature type="compositionally biased region" description="Basic residues" evidence="1">
    <location>
        <begin position="51"/>
        <end position="64"/>
    </location>
</feature>
<keyword evidence="2" id="KW-0732">Signal</keyword>
<feature type="region of interest" description="Disordered" evidence="1">
    <location>
        <begin position="23"/>
        <end position="106"/>
    </location>
</feature>
<feature type="compositionally biased region" description="Polar residues" evidence="1">
    <location>
        <begin position="32"/>
        <end position="50"/>
    </location>
</feature>
<gene>
    <name evidence="3" type="ORF">CPB83DRAFT_923991</name>
</gene>
<reference evidence="3" key="1">
    <citation type="submission" date="2020-11" db="EMBL/GenBank/DDBJ databases">
        <authorList>
            <consortium name="DOE Joint Genome Institute"/>
            <person name="Ahrendt S."/>
            <person name="Riley R."/>
            <person name="Andreopoulos W."/>
            <person name="Labutti K."/>
            <person name="Pangilinan J."/>
            <person name="Ruiz-Duenas F.J."/>
            <person name="Barrasa J.M."/>
            <person name="Sanchez-Garcia M."/>
            <person name="Camarero S."/>
            <person name="Miyauchi S."/>
            <person name="Serrano A."/>
            <person name="Linde D."/>
            <person name="Babiker R."/>
            <person name="Drula E."/>
            <person name="Ayuso-Fernandez I."/>
            <person name="Pacheco R."/>
            <person name="Padilla G."/>
            <person name="Ferreira P."/>
            <person name="Barriuso J."/>
            <person name="Kellner H."/>
            <person name="Castanera R."/>
            <person name="Alfaro M."/>
            <person name="Ramirez L."/>
            <person name="Pisabarro A.G."/>
            <person name="Kuo A."/>
            <person name="Tritt A."/>
            <person name="Lipzen A."/>
            <person name="He G."/>
            <person name="Yan M."/>
            <person name="Ng V."/>
            <person name="Cullen D."/>
            <person name="Martin F."/>
            <person name="Rosso M.-N."/>
            <person name="Henrissat B."/>
            <person name="Hibbett D."/>
            <person name="Martinez A.T."/>
            <person name="Grigoriev I.V."/>
        </authorList>
    </citation>
    <scope>NUCLEOTIDE SEQUENCE</scope>
    <source>
        <strain evidence="3">CBS 506.95</strain>
    </source>
</reference>
<dbReference type="Proteomes" id="UP000807306">
    <property type="component" value="Unassembled WGS sequence"/>
</dbReference>